<dbReference type="PROSITE" id="PS01268">
    <property type="entry name" value="UPF0024"/>
    <property type="match status" value="1"/>
</dbReference>
<dbReference type="SUPFAM" id="SSF55120">
    <property type="entry name" value="Pseudouridine synthase"/>
    <property type="match status" value="1"/>
</dbReference>
<dbReference type="PIRSF" id="PIRSF037016">
    <property type="entry name" value="Pseudouridin_synth_euk_prd"/>
    <property type="match status" value="1"/>
</dbReference>
<protein>
    <submittedName>
        <fullName evidence="2">tRNA pseudouridine synthase D</fullName>
    </submittedName>
</protein>
<dbReference type="EMBL" id="CP138589">
    <property type="protein sequence ID" value="WPH03358.1"/>
    <property type="molecule type" value="Genomic_DNA"/>
</dbReference>
<dbReference type="Gene3D" id="3.30.2350.20">
    <property type="entry name" value="TruD, catalytic domain"/>
    <property type="match status" value="2"/>
</dbReference>
<dbReference type="PANTHER" id="PTHR13326">
    <property type="entry name" value="TRNA PSEUDOURIDINE SYNTHASE D"/>
    <property type="match status" value="1"/>
</dbReference>
<dbReference type="GO" id="GO:0001522">
    <property type="term" value="P:pseudouridine synthesis"/>
    <property type="evidence" value="ECO:0007669"/>
    <property type="project" value="InterPro"/>
</dbReference>
<dbReference type="AlphaFoldDB" id="A0AAQ3RDJ3"/>
<dbReference type="PANTHER" id="PTHR13326:SF21">
    <property type="entry name" value="PSEUDOURIDYLATE SYNTHASE PUS7L"/>
    <property type="match status" value="1"/>
</dbReference>
<dbReference type="GO" id="GO:0003723">
    <property type="term" value="F:RNA binding"/>
    <property type="evidence" value="ECO:0007669"/>
    <property type="project" value="InterPro"/>
</dbReference>
<accession>A0AAQ3RDJ3</accession>
<dbReference type="GO" id="GO:0005634">
    <property type="term" value="C:nucleus"/>
    <property type="evidence" value="ECO:0007669"/>
    <property type="project" value="TreeGrafter"/>
</dbReference>
<dbReference type="GO" id="GO:0009982">
    <property type="term" value="F:pseudouridine synthase activity"/>
    <property type="evidence" value="ECO:0007669"/>
    <property type="project" value="InterPro"/>
</dbReference>
<evidence type="ECO:0000256" key="1">
    <source>
        <dbReference type="SAM" id="MobiDB-lite"/>
    </source>
</evidence>
<dbReference type="Proteomes" id="UP001303373">
    <property type="component" value="Chromosome 10"/>
</dbReference>
<gene>
    <name evidence="2" type="ORF">R9X50_00623700</name>
</gene>
<dbReference type="InterPro" id="IPR020103">
    <property type="entry name" value="PsdUridine_synth_cat_dom_sf"/>
</dbReference>
<sequence length="734" mass="82014">MAVKHELEAEEPESKRLRMDNVAQTILSQDEQEKAVGIDAFVSADKPGFTCIVKQRYTDFLVNEILPNGTVLHLTEIPDPKDFQKNKTSKEKQPENSVAEHPVAKSEDSAPKPKLEQTKIPEKTDETAPVEIPELSAEDTSILENIFGASVTAAIIKLYVAVLTNPKKKPRDHATINSEVISEKSQRTQAHVQVRRIFNSKLETTTLQDQAGVISVKAAPPKGASGARNNKNSDGSISKGKVIWDELGGEYLHFTLHKENKDTMEVLVFMGTQLKIPAKNFQFAGTKDRRGVTVQRVAIFRVEAHRIANLNKLAKGWRAGGFKYEKHGLELGELTGNEFTLTLRDCHFPNDQSLNIQARFEQAKTLLHDAAESFRARGFLNYYGLQRFGSFSIGTHEVGMKMLKGDLGGAVDSILSYSPTILSEDNDKVPVDDVTRARAIKIWRETRELSFLPKRFQAETSIMQYLCKKGKTGTQIQERDYQGALMTITRNLRLMYVHAYQSFVWNTIATRRWAQFGDRVVEGDLVVIGEKDNVGKEVQDTVDADGEPIFHPADHDSAPTLDDFTRARALSKEEAESGRFDVFDLVLPLPGFDVIYPANEIGKLYETFMASPEGGGLDPHNMRRAWKDISLSGGYRKIMSRPGKGFHAEVKLYSDDNEQLVQTDLEKLMAEKKDHTTGEAPETAPIPVNVQEAEEKLAVILKFQLGSSQYATMALRELTKSGAVAYKPEFSAQR</sequence>
<name>A0AAQ3RDJ3_9PEZI</name>
<evidence type="ECO:0000313" key="2">
    <source>
        <dbReference type="EMBL" id="WPH03358.1"/>
    </source>
</evidence>
<dbReference type="Pfam" id="PF01142">
    <property type="entry name" value="TruD"/>
    <property type="match status" value="1"/>
</dbReference>
<proteinExistence type="predicted"/>
<reference evidence="2 3" key="1">
    <citation type="submission" date="2023-11" db="EMBL/GenBank/DDBJ databases">
        <title>An acidophilic fungus is an integral part of prey digestion in a carnivorous sundew plant.</title>
        <authorList>
            <person name="Tsai I.J."/>
        </authorList>
    </citation>
    <scope>NUCLEOTIDE SEQUENCE [LARGE SCALE GENOMIC DNA]</scope>
    <source>
        <strain evidence="2">169a</strain>
    </source>
</reference>
<feature type="compositionally biased region" description="Basic and acidic residues" evidence="1">
    <location>
        <begin position="76"/>
        <end position="94"/>
    </location>
</feature>
<dbReference type="NCBIfam" id="TIGR00094">
    <property type="entry name" value="tRNA_TruD_broad"/>
    <property type="match status" value="1"/>
</dbReference>
<feature type="region of interest" description="Disordered" evidence="1">
    <location>
        <begin position="75"/>
        <end position="133"/>
    </location>
</feature>
<dbReference type="InterPro" id="IPR001656">
    <property type="entry name" value="PsdUridine_synth_TruD"/>
</dbReference>
<evidence type="ECO:0000313" key="3">
    <source>
        <dbReference type="Proteomes" id="UP001303373"/>
    </source>
</evidence>
<dbReference type="InterPro" id="IPR042214">
    <property type="entry name" value="TruD_catalytic"/>
</dbReference>
<keyword evidence="3" id="KW-1185">Reference proteome</keyword>
<dbReference type="CDD" id="cd02576">
    <property type="entry name" value="PseudoU_synth_ScPUS7"/>
    <property type="match status" value="1"/>
</dbReference>
<dbReference type="InterPro" id="IPR020119">
    <property type="entry name" value="PsdUridine_synth_TruD_CS"/>
</dbReference>
<feature type="compositionally biased region" description="Basic and acidic residues" evidence="1">
    <location>
        <begin position="102"/>
        <end position="126"/>
    </location>
</feature>
<organism evidence="2 3">
    <name type="scientific">Acrodontium crateriforme</name>
    <dbReference type="NCBI Taxonomy" id="150365"/>
    <lineage>
        <taxon>Eukaryota</taxon>
        <taxon>Fungi</taxon>
        <taxon>Dikarya</taxon>
        <taxon>Ascomycota</taxon>
        <taxon>Pezizomycotina</taxon>
        <taxon>Dothideomycetes</taxon>
        <taxon>Dothideomycetidae</taxon>
        <taxon>Mycosphaerellales</taxon>
        <taxon>Teratosphaeriaceae</taxon>
        <taxon>Acrodontium</taxon>
    </lineage>
</organism>